<dbReference type="SUPFAM" id="SSF48652">
    <property type="entry name" value="Tetraspanin"/>
    <property type="match status" value="1"/>
</dbReference>
<dbReference type="InParanoid" id="A0A151GS31"/>
<sequence length="627" mass="67436">MAQPALSRLTLIRPSIRSFARDARIPGYQEGASGAPLLTAINQPAAPSPVRRATPTSAVIPAVPFPVQFIVTDELSVWHMDMLCSAQRPPVAYSKSVPARASSSALGPSAPRGARASGLRPHGAKFGGEIHMAHRRDADARCTAPTAVESVEQTVPPNQAILPPVRAPDWPNHPALARARRRAWMCDAGLKRETSASITGQAFPKRPPPVTSLLPTLPGLLPTLPGHFPTLPDLLPSLPSFPRCPPSLAALLPSLRLLPSRPPSCSSPALQSAFSPASALSLLEPTAASSLSHLFFHLPVSADCGCAALIHHPVHSLVFAVFVQPPPRADAGRRQQHSRLHPHPHRTRTRTAPAPASPPSLARPSANLGPAARRIRSRASSTLPEATSHPIPSAPSESSPVLPMPDKVFLAALIADAVFLATGCLELGFSLIVRGQMNDDPQDGREAVRYLLYQMFPLSTGIVNGTLIIVVFLFTIPGLLSPMRSWLKLSGYLITACGLFTLCVGVYLWVMTLRTKETFFPIYLDQKPDVQHLIQTTFECCGYFNHTTPAFVTDNTCPSPAAAALVRGCGTAISSFSNTFIDNIFTAVFGMVGIDTILILAIACLLKDRKERERYRQIDEKGGYRSF</sequence>
<dbReference type="Proteomes" id="UP000076580">
    <property type="component" value="Chromosome 01"/>
</dbReference>
<keyword evidence="2" id="KW-0812">Transmembrane</keyword>
<dbReference type="STRING" id="98403.A0A151GS31"/>
<accession>A0A151GS31</accession>
<keyword evidence="2" id="KW-0472">Membrane</keyword>
<evidence type="ECO:0000313" key="4">
    <source>
        <dbReference type="Proteomes" id="UP000076580"/>
    </source>
</evidence>
<feature type="region of interest" description="Disordered" evidence="1">
    <location>
        <begin position="328"/>
        <end position="400"/>
    </location>
</feature>
<feature type="compositionally biased region" description="Basic residues" evidence="1">
    <location>
        <begin position="334"/>
        <end position="349"/>
    </location>
</feature>
<dbReference type="GeneID" id="63713696"/>
<evidence type="ECO:0000256" key="1">
    <source>
        <dbReference type="SAM" id="MobiDB-lite"/>
    </source>
</evidence>
<feature type="compositionally biased region" description="Low complexity" evidence="1">
    <location>
        <begin position="350"/>
        <end position="366"/>
    </location>
</feature>
<dbReference type="InterPro" id="IPR008952">
    <property type="entry name" value="Tetraspanin_EC2_sf"/>
</dbReference>
<dbReference type="RefSeq" id="XP_040659271.1">
    <property type="nucleotide sequence ID" value="XM_040798388.1"/>
</dbReference>
<feature type="transmembrane region" description="Helical" evidence="2">
    <location>
        <begin position="452"/>
        <end position="480"/>
    </location>
</feature>
<keyword evidence="4" id="KW-1185">Reference proteome</keyword>
<protein>
    <submittedName>
        <fullName evidence="3">Tetraspanin</fullName>
    </submittedName>
</protein>
<name>A0A151GS31_DRECN</name>
<dbReference type="EMBL" id="LAYC01000001">
    <property type="protein sequence ID" value="KYK59919.1"/>
    <property type="molecule type" value="Genomic_DNA"/>
</dbReference>
<feature type="region of interest" description="Disordered" evidence="1">
    <location>
        <begin position="101"/>
        <end position="123"/>
    </location>
</feature>
<proteinExistence type="predicted"/>
<dbReference type="GO" id="GO:0016020">
    <property type="term" value="C:membrane"/>
    <property type="evidence" value="ECO:0007669"/>
    <property type="project" value="InterPro"/>
</dbReference>
<comment type="caution">
    <text evidence="3">The sequence shown here is derived from an EMBL/GenBank/DDBJ whole genome shotgun (WGS) entry which is preliminary data.</text>
</comment>
<keyword evidence="2" id="KW-1133">Transmembrane helix</keyword>
<feature type="transmembrane region" description="Helical" evidence="2">
    <location>
        <begin position="584"/>
        <end position="606"/>
    </location>
</feature>
<evidence type="ECO:0000313" key="3">
    <source>
        <dbReference type="EMBL" id="KYK59919.1"/>
    </source>
</evidence>
<dbReference type="AlphaFoldDB" id="A0A151GS31"/>
<reference evidence="3 4" key="1">
    <citation type="journal article" date="2016" name="Sci. Rep.">
        <title>Insights into Adaptations to a Near-Obligate Nematode Endoparasitic Lifestyle from the Finished Genome of Drechmeria coniospora.</title>
        <authorList>
            <person name="Zhang L."/>
            <person name="Zhou Z."/>
            <person name="Guo Q."/>
            <person name="Fokkens L."/>
            <person name="Miskei M."/>
            <person name="Pocsi I."/>
            <person name="Zhang W."/>
            <person name="Chen M."/>
            <person name="Wang L."/>
            <person name="Sun Y."/>
            <person name="Donzelli B.G."/>
            <person name="Gibson D.M."/>
            <person name="Nelson D.R."/>
            <person name="Luo J.G."/>
            <person name="Rep M."/>
            <person name="Liu H."/>
            <person name="Yang S."/>
            <person name="Wang J."/>
            <person name="Krasnoff S.B."/>
            <person name="Xu Y."/>
            <person name="Molnar I."/>
            <person name="Lin M."/>
        </authorList>
    </citation>
    <scope>NUCLEOTIDE SEQUENCE [LARGE SCALE GENOMIC DNA]</scope>
    <source>
        <strain evidence="3 4">ARSEF 6962</strain>
    </source>
</reference>
<organism evidence="3 4">
    <name type="scientific">Drechmeria coniospora</name>
    <name type="common">Nematophagous fungus</name>
    <name type="synonym">Meria coniospora</name>
    <dbReference type="NCBI Taxonomy" id="98403"/>
    <lineage>
        <taxon>Eukaryota</taxon>
        <taxon>Fungi</taxon>
        <taxon>Dikarya</taxon>
        <taxon>Ascomycota</taxon>
        <taxon>Pezizomycotina</taxon>
        <taxon>Sordariomycetes</taxon>
        <taxon>Hypocreomycetidae</taxon>
        <taxon>Hypocreales</taxon>
        <taxon>Ophiocordycipitaceae</taxon>
        <taxon>Drechmeria</taxon>
    </lineage>
</organism>
<gene>
    <name evidence="3" type="ORF">DCS_01053</name>
</gene>
<evidence type="ECO:0000256" key="2">
    <source>
        <dbReference type="SAM" id="Phobius"/>
    </source>
</evidence>
<feature type="transmembrane region" description="Helical" evidence="2">
    <location>
        <begin position="492"/>
        <end position="510"/>
    </location>
</feature>